<keyword evidence="1" id="KW-0812">Transmembrane</keyword>
<proteinExistence type="predicted"/>
<reference evidence="2" key="1">
    <citation type="submission" date="2019-08" db="EMBL/GenBank/DDBJ databases">
        <authorList>
            <person name="Kucharzyk K."/>
            <person name="Murdoch R.W."/>
            <person name="Higgins S."/>
            <person name="Loffler F."/>
        </authorList>
    </citation>
    <scope>NUCLEOTIDE SEQUENCE</scope>
</reference>
<evidence type="ECO:0000313" key="2">
    <source>
        <dbReference type="EMBL" id="MPN40173.1"/>
    </source>
</evidence>
<accession>A0A645HXY4</accession>
<dbReference type="EMBL" id="VSSQ01096409">
    <property type="protein sequence ID" value="MPN40173.1"/>
    <property type="molecule type" value="Genomic_DNA"/>
</dbReference>
<keyword evidence="1" id="KW-1133">Transmembrane helix</keyword>
<gene>
    <name evidence="2" type="ORF">SDC9_187709</name>
</gene>
<organism evidence="2">
    <name type="scientific">bioreactor metagenome</name>
    <dbReference type="NCBI Taxonomy" id="1076179"/>
    <lineage>
        <taxon>unclassified sequences</taxon>
        <taxon>metagenomes</taxon>
        <taxon>ecological metagenomes</taxon>
    </lineage>
</organism>
<feature type="transmembrane region" description="Helical" evidence="1">
    <location>
        <begin position="12"/>
        <end position="34"/>
    </location>
</feature>
<name>A0A645HXY4_9ZZZZ</name>
<keyword evidence="1" id="KW-0472">Membrane</keyword>
<dbReference type="AlphaFoldDB" id="A0A645HXY4"/>
<comment type="caution">
    <text evidence="2">The sequence shown here is derived from an EMBL/GenBank/DDBJ whole genome shotgun (WGS) entry which is preliminary data.</text>
</comment>
<sequence>MIPNMSVARKDLISKKIIVSFCMGAPLITGIRLATKDLHSKIKMQNALIFSGLDERVDALRPGVRGRFATLAVPPRPFAPEPTLPIIFLLCGGVRPKRFSSQVKVVTHA</sequence>
<protein>
    <submittedName>
        <fullName evidence="2">Uncharacterized protein</fullName>
    </submittedName>
</protein>
<evidence type="ECO:0000256" key="1">
    <source>
        <dbReference type="SAM" id="Phobius"/>
    </source>
</evidence>